<sequence>MMHEIINFIYRISMNLFCFLGVVISMIMLTIKIDNSTWFAASLRFLSIVAITSLAISMLYILFFSFNRVFLK</sequence>
<dbReference type="AlphaFoldDB" id="A0A3B0M1Y1"/>
<protein>
    <submittedName>
        <fullName evidence="2">Uncharacterized protein</fullName>
    </submittedName>
</protein>
<evidence type="ECO:0000313" key="2">
    <source>
        <dbReference type="EMBL" id="SSW96612.1"/>
    </source>
</evidence>
<accession>A0A3B0M1Y1</accession>
<proteinExistence type="predicted"/>
<gene>
    <name evidence="2" type="ORF">ARTV_3109</name>
</gene>
<dbReference type="EMBL" id="UFQR01000027">
    <property type="protein sequence ID" value="SSW96612.1"/>
    <property type="molecule type" value="Genomic_DNA"/>
</dbReference>
<reference evidence="2" key="1">
    <citation type="submission" date="2018-04" db="EMBL/GenBank/DDBJ databases">
        <authorList>
            <person name="Go L.Y."/>
            <person name="Mitchell J.A."/>
        </authorList>
    </citation>
    <scope>NUCLEOTIDE SEQUENCE</scope>
    <source>
        <strain evidence="2">ARTV</strain>
    </source>
</reference>
<keyword evidence="1" id="KW-0812">Transmembrane</keyword>
<organism evidence="2">
    <name type="scientific">Arsenophonus endosymbiont of Trialeurodes vaporariorum</name>
    <dbReference type="NCBI Taxonomy" id="235567"/>
    <lineage>
        <taxon>Bacteria</taxon>
        <taxon>Pseudomonadati</taxon>
        <taxon>Pseudomonadota</taxon>
        <taxon>Gammaproteobacteria</taxon>
        <taxon>Enterobacterales</taxon>
        <taxon>Morganellaceae</taxon>
        <taxon>Arsenophonus</taxon>
    </lineage>
</organism>
<evidence type="ECO:0000256" key="1">
    <source>
        <dbReference type="SAM" id="Phobius"/>
    </source>
</evidence>
<feature type="transmembrane region" description="Helical" evidence="1">
    <location>
        <begin position="12"/>
        <end position="33"/>
    </location>
</feature>
<keyword evidence="1" id="KW-0472">Membrane</keyword>
<keyword evidence="1" id="KW-1133">Transmembrane helix</keyword>
<feature type="transmembrane region" description="Helical" evidence="1">
    <location>
        <begin position="45"/>
        <end position="66"/>
    </location>
</feature>
<name>A0A3B0M1Y1_9GAMM</name>